<proteinExistence type="predicted"/>
<name>A0A5B7F307_PORTR</name>
<dbReference type="Proteomes" id="UP000324222">
    <property type="component" value="Unassembled WGS sequence"/>
</dbReference>
<evidence type="ECO:0000256" key="1">
    <source>
        <dbReference type="SAM" id="MobiDB-lite"/>
    </source>
</evidence>
<feature type="region of interest" description="Disordered" evidence="1">
    <location>
        <begin position="28"/>
        <end position="49"/>
    </location>
</feature>
<dbReference type="AlphaFoldDB" id="A0A5B7F307"/>
<evidence type="ECO:0000313" key="3">
    <source>
        <dbReference type="Proteomes" id="UP000324222"/>
    </source>
</evidence>
<dbReference type="EMBL" id="VSRR010004420">
    <property type="protein sequence ID" value="MPC39609.1"/>
    <property type="molecule type" value="Genomic_DNA"/>
</dbReference>
<organism evidence="2 3">
    <name type="scientific">Portunus trituberculatus</name>
    <name type="common">Swimming crab</name>
    <name type="synonym">Neptunus trituberculatus</name>
    <dbReference type="NCBI Taxonomy" id="210409"/>
    <lineage>
        <taxon>Eukaryota</taxon>
        <taxon>Metazoa</taxon>
        <taxon>Ecdysozoa</taxon>
        <taxon>Arthropoda</taxon>
        <taxon>Crustacea</taxon>
        <taxon>Multicrustacea</taxon>
        <taxon>Malacostraca</taxon>
        <taxon>Eumalacostraca</taxon>
        <taxon>Eucarida</taxon>
        <taxon>Decapoda</taxon>
        <taxon>Pleocyemata</taxon>
        <taxon>Brachyura</taxon>
        <taxon>Eubrachyura</taxon>
        <taxon>Portunoidea</taxon>
        <taxon>Portunidae</taxon>
        <taxon>Portuninae</taxon>
        <taxon>Portunus</taxon>
    </lineage>
</organism>
<accession>A0A5B7F307</accession>
<sequence length="106" mass="11921">MELHATTTLHNHPRCVAAKISTPTLLWESWPASPPPSSSTLQPLGTQTHIQTDRQTDANLQMPFKWICVLPKPGMKDLILIKCFDVKEQDKASYNQTDTGIVHEEN</sequence>
<evidence type="ECO:0000313" key="2">
    <source>
        <dbReference type="EMBL" id="MPC39609.1"/>
    </source>
</evidence>
<reference evidence="2 3" key="1">
    <citation type="submission" date="2019-05" db="EMBL/GenBank/DDBJ databases">
        <title>Another draft genome of Portunus trituberculatus and its Hox gene families provides insights of decapod evolution.</title>
        <authorList>
            <person name="Jeong J.-H."/>
            <person name="Song I."/>
            <person name="Kim S."/>
            <person name="Choi T."/>
            <person name="Kim D."/>
            <person name="Ryu S."/>
            <person name="Kim W."/>
        </authorList>
    </citation>
    <scope>NUCLEOTIDE SEQUENCE [LARGE SCALE GENOMIC DNA]</scope>
    <source>
        <tissue evidence="2">Muscle</tissue>
    </source>
</reference>
<keyword evidence="3" id="KW-1185">Reference proteome</keyword>
<protein>
    <submittedName>
        <fullName evidence="2">Uncharacterized protein</fullName>
    </submittedName>
</protein>
<gene>
    <name evidence="2" type="ORF">E2C01_033151</name>
</gene>
<comment type="caution">
    <text evidence="2">The sequence shown here is derived from an EMBL/GenBank/DDBJ whole genome shotgun (WGS) entry which is preliminary data.</text>
</comment>